<evidence type="ECO:0000313" key="7">
    <source>
        <dbReference type="EMBL" id="PPA92913.1"/>
    </source>
</evidence>
<dbReference type="InterPro" id="IPR000709">
    <property type="entry name" value="Leu_Ile_Val-bd"/>
</dbReference>
<dbReference type="CDD" id="cd06342">
    <property type="entry name" value="PBP1_ABC_LIVBP-like"/>
    <property type="match status" value="1"/>
</dbReference>
<dbReference type="GO" id="GO:0006865">
    <property type="term" value="P:amino acid transport"/>
    <property type="evidence" value="ECO:0007669"/>
    <property type="project" value="UniProtKB-KW"/>
</dbReference>
<dbReference type="RefSeq" id="WP_104033201.1">
    <property type="nucleotide sequence ID" value="NZ_PRKQ01000034.1"/>
</dbReference>
<gene>
    <name evidence="7" type="ORF">C4A77_21325</name>
</gene>
<organism evidence="7 8">
    <name type="scientific">Brevibacillus laterosporus</name>
    <name type="common">Bacillus laterosporus</name>
    <dbReference type="NCBI Taxonomy" id="1465"/>
    <lineage>
        <taxon>Bacteria</taxon>
        <taxon>Bacillati</taxon>
        <taxon>Bacillota</taxon>
        <taxon>Bacilli</taxon>
        <taxon>Bacillales</taxon>
        <taxon>Paenibacillaceae</taxon>
        <taxon>Brevibacillus</taxon>
    </lineage>
</organism>
<dbReference type="PROSITE" id="PS51257">
    <property type="entry name" value="PROKAR_LIPOPROTEIN"/>
    <property type="match status" value="1"/>
</dbReference>
<keyword evidence="2" id="KW-0813">Transport</keyword>
<dbReference type="SUPFAM" id="SSF53822">
    <property type="entry name" value="Periplasmic binding protein-like I"/>
    <property type="match status" value="1"/>
</dbReference>
<reference evidence="7 8" key="1">
    <citation type="submission" date="2018-02" db="EMBL/GenBank/DDBJ databases">
        <title>Comparative analysis of genomes of three Brevibacillus laterosporus strains producers of potent antimicrobials isolated from silage.</title>
        <authorList>
            <person name="Kojic M."/>
            <person name="Miljkovic M."/>
            <person name="Studholme D."/>
            <person name="Filipic B."/>
        </authorList>
    </citation>
    <scope>NUCLEOTIDE SEQUENCE [LARGE SCALE GENOMIC DNA]</scope>
    <source>
        <strain evidence="7 8">BGSP11</strain>
    </source>
</reference>
<keyword evidence="4" id="KW-0029">Amino-acid transport</keyword>
<feature type="signal peptide" evidence="5">
    <location>
        <begin position="1"/>
        <end position="21"/>
    </location>
</feature>
<dbReference type="Pfam" id="PF13458">
    <property type="entry name" value="Peripla_BP_6"/>
    <property type="match status" value="1"/>
</dbReference>
<evidence type="ECO:0000256" key="5">
    <source>
        <dbReference type="SAM" id="SignalP"/>
    </source>
</evidence>
<dbReference type="InterPro" id="IPR028081">
    <property type="entry name" value="Leu-bd"/>
</dbReference>
<dbReference type="Proteomes" id="UP000239759">
    <property type="component" value="Unassembled WGS sequence"/>
</dbReference>
<evidence type="ECO:0000313" key="8">
    <source>
        <dbReference type="Proteomes" id="UP000239759"/>
    </source>
</evidence>
<dbReference type="PRINTS" id="PR00337">
    <property type="entry name" value="LEUILEVALBP"/>
</dbReference>
<dbReference type="EMBL" id="PRKQ01000034">
    <property type="protein sequence ID" value="PPA92913.1"/>
    <property type="molecule type" value="Genomic_DNA"/>
</dbReference>
<feature type="chain" id="PRO_5042926168" evidence="5">
    <location>
        <begin position="22"/>
        <end position="389"/>
    </location>
</feature>
<evidence type="ECO:0000256" key="3">
    <source>
        <dbReference type="ARBA" id="ARBA00022729"/>
    </source>
</evidence>
<dbReference type="PANTHER" id="PTHR47151:SF2">
    <property type="entry name" value="AMINO ACID BINDING PROTEIN"/>
    <property type="match status" value="1"/>
</dbReference>
<proteinExistence type="inferred from homology"/>
<comment type="similarity">
    <text evidence="1">Belongs to the leucine-binding protein family.</text>
</comment>
<comment type="caution">
    <text evidence="7">The sequence shown here is derived from an EMBL/GenBank/DDBJ whole genome shotgun (WGS) entry which is preliminary data.</text>
</comment>
<feature type="domain" description="Leucine-binding protein" evidence="6">
    <location>
        <begin position="35"/>
        <end position="375"/>
    </location>
</feature>
<accession>A0AAP8Q9S7</accession>
<keyword evidence="3 5" id="KW-0732">Signal</keyword>
<dbReference type="AlphaFoldDB" id="A0AAP8Q9S7"/>
<dbReference type="PANTHER" id="PTHR47151">
    <property type="entry name" value="LEU/ILE/VAL-BINDING ABC TRANSPORTER SUBUNIT"/>
    <property type="match status" value="1"/>
</dbReference>
<evidence type="ECO:0000256" key="1">
    <source>
        <dbReference type="ARBA" id="ARBA00010062"/>
    </source>
</evidence>
<dbReference type="InterPro" id="IPR028082">
    <property type="entry name" value="Peripla_BP_I"/>
</dbReference>
<sequence length="389" mass="41369">MNKKGSMGLFTAILTTGLVLSGCTGAGQSTGKEVIKIATQSPLSGAYANIGDAIKQGAGYALQEEKEEFAKMGFELQLFPQDDQADPKQGVTNAQLLVANKDVLGVIGHYNTGVAVPSSSKYEAGKLVMVSPANTGITLTEEGKKTVHRICARNDVQGPAAARYAKNTLGVKNAFIINDKTAYGTGLTDQVKAQFEKDGVGILGLEGITVGEKDYSAVVNQVVSSKPDMVFFGGIYSEGGLLFKQARDKGYQGIFMGGDGIDSSELVTIAGSAAEGVIYTSAAGDVTQTAEGKKWAEAYEKATNKKPETYSVYGYDAMKVLLNGLKNSIKANGNKKPSREQVLDAVHKTKDFQGQFTKVTFTEKGDNEFAQVFVYKFENGKATFVTKAE</sequence>
<dbReference type="Gene3D" id="3.40.50.2300">
    <property type="match status" value="2"/>
</dbReference>
<evidence type="ECO:0000259" key="6">
    <source>
        <dbReference type="Pfam" id="PF13458"/>
    </source>
</evidence>
<evidence type="ECO:0000256" key="2">
    <source>
        <dbReference type="ARBA" id="ARBA00022448"/>
    </source>
</evidence>
<protein>
    <submittedName>
        <fullName evidence="7">Branched chain amino acid ABC transporter substrate-binding protein</fullName>
    </submittedName>
</protein>
<evidence type="ECO:0000256" key="4">
    <source>
        <dbReference type="ARBA" id="ARBA00022970"/>
    </source>
</evidence>
<name>A0AAP8Q9S7_BRELA</name>